<protein>
    <submittedName>
        <fullName evidence="2">Uncharacterized protein</fullName>
    </submittedName>
</protein>
<keyword evidence="1" id="KW-0812">Transmembrane</keyword>
<evidence type="ECO:0000256" key="1">
    <source>
        <dbReference type="SAM" id="Phobius"/>
    </source>
</evidence>
<dbReference type="EMBL" id="CP040846">
    <property type="protein sequence ID" value="QDA31743.1"/>
    <property type="molecule type" value="Genomic_DNA"/>
</dbReference>
<evidence type="ECO:0000313" key="3">
    <source>
        <dbReference type="Proteomes" id="UP000306007"/>
    </source>
</evidence>
<keyword evidence="1" id="KW-1133">Transmembrane helix</keyword>
<organism evidence="2 3">
    <name type="scientific">Thermococcus indicus</name>
    <dbReference type="NCBI Taxonomy" id="2586643"/>
    <lineage>
        <taxon>Archaea</taxon>
        <taxon>Methanobacteriati</taxon>
        <taxon>Methanobacteriota</taxon>
        <taxon>Thermococci</taxon>
        <taxon>Thermococcales</taxon>
        <taxon>Thermococcaceae</taxon>
        <taxon>Thermococcus</taxon>
    </lineage>
</organism>
<dbReference type="KEGG" id="tic:FH039_09210"/>
<dbReference type="OrthoDB" id="99043at2157"/>
<dbReference type="Proteomes" id="UP000306007">
    <property type="component" value="Chromosome"/>
</dbReference>
<keyword evidence="3" id="KW-1185">Reference proteome</keyword>
<name>A0A4Y5SLG2_9EURY</name>
<reference evidence="2 3" key="1">
    <citation type="submission" date="2019-06" db="EMBL/GenBank/DDBJ databases">
        <title>Thermococcus indicus sp. nov., a Fe(III)-reducing hyperthermophilic archaeon isolated from the Onnuri vent field of the Central Indian Ocean ridge.</title>
        <authorList>
            <person name="Lim J.K."/>
            <person name="Kim Y.J."/>
            <person name="Kwon K.K."/>
        </authorList>
    </citation>
    <scope>NUCLEOTIDE SEQUENCE [LARGE SCALE GENOMIC DNA]</scope>
    <source>
        <strain evidence="2 3">IOH1</strain>
    </source>
</reference>
<keyword evidence="1" id="KW-0472">Membrane</keyword>
<dbReference type="GeneID" id="40475360"/>
<evidence type="ECO:0000313" key="2">
    <source>
        <dbReference type="EMBL" id="QDA31743.1"/>
    </source>
</evidence>
<gene>
    <name evidence="2" type="ORF">FH039_09210</name>
</gene>
<accession>A0A4Y5SLG2</accession>
<proteinExistence type="predicted"/>
<sequence length="74" mass="8128">MADISTRGFAIIALSILTLVYPVGWFFALMTVLIFSAVGWTILGIADELGGLNSEIRELRREIKALERKVDGMG</sequence>
<dbReference type="AlphaFoldDB" id="A0A4Y5SLG2"/>
<dbReference type="RefSeq" id="WP_139681077.1">
    <property type="nucleotide sequence ID" value="NZ_CP040846.1"/>
</dbReference>
<feature type="transmembrane region" description="Helical" evidence="1">
    <location>
        <begin position="12"/>
        <end position="43"/>
    </location>
</feature>